<evidence type="ECO:0000313" key="2">
    <source>
        <dbReference type="Proteomes" id="UP000825598"/>
    </source>
</evidence>
<dbReference type="EMBL" id="CP081673">
    <property type="protein sequence ID" value="QZH65003.1"/>
    <property type="molecule type" value="Genomic_DNA"/>
</dbReference>
<protein>
    <submittedName>
        <fullName evidence="1">Recombinase family protein</fullName>
    </submittedName>
</protein>
<proteinExistence type="predicted"/>
<organism evidence="1 2">
    <name type="scientific">Mycolicibacterium farcinogenes</name>
    <name type="common">Mycobacterium farcinogenes</name>
    <dbReference type="NCBI Taxonomy" id="1802"/>
    <lineage>
        <taxon>Bacteria</taxon>
        <taxon>Bacillati</taxon>
        <taxon>Actinomycetota</taxon>
        <taxon>Actinomycetes</taxon>
        <taxon>Mycobacteriales</taxon>
        <taxon>Mycobacteriaceae</taxon>
        <taxon>Mycolicibacterium</taxon>
    </lineage>
</organism>
<sequence>MRAVIYTRVSSDQTGEFRSVESQEEECRAMCARNGWEVVDVLVDNDRGASRWSTKCRPEYKKLSEMLGADDVQVLVTWEASRAQRDLSAYVTLRNLCEERQVFWSYSGRLYDLSKGDDRFTTGLDALLAEREADMIRDRVLRGKKAAAMKGLPGGRPAWGYRRQFDPTTGRTTGWVKDPNEEGIVTEVFARVLAGESVWAIVRDFENRGIGTPKLQKNARKEWKPQSLRRTISSPSYAGWRTHQGKPVIDDKGERVKGNWPPYITPEQHERILAIFSDPARLVTTHRGHEPKHLLSGVIKCGVCGEGMRYFNPPSNPGPSARYRCGGRKMCTSRRADAVELLVTETILNRLERPDAAELFAKSGDADIAQALEKADTLRKRLAAFVESAANGEVSPAALASIENKLKPQIEEAESKARAEIATPLVGQLMDSDVRDKWEQFTLIEKRTVIRTLLLVRVNKAKFGNNYRFDSRDIEIEWLVGDDI</sequence>
<accession>A0ACD1FD65</accession>
<keyword evidence="2" id="KW-1185">Reference proteome</keyword>
<gene>
    <name evidence="1" type="ORF">K6L26_23830</name>
</gene>
<name>A0ACD1FD65_MYCFR</name>
<reference evidence="1" key="1">
    <citation type="submission" date="2021-07" db="EMBL/GenBank/DDBJ databases">
        <title>Complete Genome Sequences of Mycobacterium farcinogenes Isolated from Clinical Specimens from Patients in Thailand.</title>
        <authorList>
            <person name="Sodsai P."/>
        </authorList>
    </citation>
    <scope>NUCLEOTIDE SEQUENCE</scope>
    <source>
        <strain evidence="1">BKK/CU-MFGFA-001</strain>
    </source>
</reference>
<evidence type="ECO:0000313" key="1">
    <source>
        <dbReference type="EMBL" id="QZH65003.1"/>
    </source>
</evidence>
<dbReference type="Proteomes" id="UP000825598">
    <property type="component" value="Chromosome"/>
</dbReference>